<gene>
    <name evidence="2" type="ORF">PFISCL1PPCAC_4676</name>
</gene>
<reference evidence="2" key="1">
    <citation type="submission" date="2023-10" db="EMBL/GenBank/DDBJ databases">
        <title>Genome assembly of Pristionchus species.</title>
        <authorList>
            <person name="Yoshida K."/>
            <person name="Sommer R.J."/>
        </authorList>
    </citation>
    <scope>NUCLEOTIDE SEQUENCE</scope>
    <source>
        <strain evidence="2">RS5133</strain>
    </source>
</reference>
<evidence type="ECO:0000313" key="3">
    <source>
        <dbReference type="Proteomes" id="UP001432322"/>
    </source>
</evidence>
<evidence type="ECO:0000256" key="1">
    <source>
        <dbReference type="SAM" id="MobiDB-lite"/>
    </source>
</evidence>
<keyword evidence="3" id="KW-1185">Reference proteome</keyword>
<comment type="caution">
    <text evidence="2">The sequence shown here is derived from an EMBL/GenBank/DDBJ whole genome shotgun (WGS) entry which is preliminary data.</text>
</comment>
<dbReference type="EMBL" id="BTSY01000002">
    <property type="protein sequence ID" value="GMT13379.1"/>
    <property type="molecule type" value="Genomic_DNA"/>
</dbReference>
<protein>
    <submittedName>
        <fullName evidence="2">Uncharacterized protein</fullName>
    </submittedName>
</protein>
<dbReference type="AlphaFoldDB" id="A0AAV5V4A4"/>
<feature type="non-terminal residue" evidence="2">
    <location>
        <position position="89"/>
    </location>
</feature>
<feature type="region of interest" description="Disordered" evidence="1">
    <location>
        <begin position="64"/>
        <end position="89"/>
    </location>
</feature>
<name>A0AAV5V4A4_9BILA</name>
<accession>A0AAV5V4A4</accession>
<dbReference type="Proteomes" id="UP001432322">
    <property type="component" value="Unassembled WGS sequence"/>
</dbReference>
<feature type="compositionally biased region" description="Basic and acidic residues" evidence="1">
    <location>
        <begin position="10"/>
        <end position="21"/>
    </location>
</feature>
<evidence type="ECO:0000313" key="2">
    <source>
        <dbReference type="EMBL" id="GMT13379.1"/>
    </source>
</evidence>
<feature type="compositionally biased region" description="Basic and acidic residues" evidence="1">
    <location>
        <begin position="69"/>
        <end position="89"/>
    </location>
</feature>
<feature type="region of interest" description="Disordered" evidence="1">
    <location>
        <begin position="1"/>
        <end position="23"/>
    </location>
</feature>
<organism evidence="2 3">
    <name type="scientific">Pristionchus fissidentatus</name>
    <dbReference type="NCBI Taxonomy" id="1538716"/>
    <lineage>
        <taxon>Eukaryota</taxon>
        <taxon>Metazoa</taxon>
        <taxon>Ecdysozoa</taxon>
        <taxon>Nematoda</taxon>
        <taxon>Chromadorea</taxon>
        <taxon>Rhabditida</taxon>
        <taxon>Rhabditina</taxon>
        <taxon>Diplogasteromorpha</taxon>
        <taxon>Diplogasteroidea</taxon>
        <taxon>Neodiplogasteridae</taxon>
        <taxon>Pristionchus</taxon>
    </lineage>
</organism>
<feature type="non-terminal residue" evidence="2">
    <location>
        <position position="1"/>
    </location>
</feature>
<sequence length="89" mass="10012">GENCIEGDERDWNANTEEKRSHAQPGIVVSNVQLFPTPVVFMRVAAVRIRRVLSIISERDGFGNSGPRIGKEVHQEVAGEREREEVSRL</sequence>
<proteinExistence type="predicted"/>